<keyword evidence="1" id="KW-0812">Transmembrane</keyword>
<organism evidence="2 3">
    <name type="scientific">Dreissena polymorpha</name>
    <name type="common">Zebra mussel</name>
    <name type="synonym">Mytilus polymorpha</name>
    <dbReference type="NCBI Taxonomy" id="45954"/>
    <lineage>
        <taxon>Eukaryota</taxon>
        <taxon>Metazoa</taxon>
        <taxon>Spiralia</taxon>
        <taxon>Lophotrochozoa</taxon>
        <taxon>Mollusca</taxon>
        <taxon>Bivalvia</taxon>
        <taxon>Autobranchia</taxon>
        <taxon>Heteroconchia</taxon>
        <taxon>Euheterodonta</taxon>
        <taxon>Imparidentia</taxon>
        <taxon>Neoheterodontei</taxon>
        <taxon>Myida</taxon>
        <taxon>Dreissenoidea</taxon>
        <taxon>Dreissenidae</taxon>
        <taxon>Dreissena</taxon>
    </lineage>
</organism>
<gene>
    <name evidence="2" type="ORF">DPMN_119739</name>
</gene>
<dbReference type="SUPFAM" id="SSF81321">
    <property type="entry name" value="Family A G protein-coupled receptor-like"/>
    <property type="match status" value="1"/>
</dbReference>
<evidence type="ECO:0000313" key="2">
    <source>
        <dbReference type="EMBL" id="KAH3818143.1"/>
    </source>
</evidence>
<proteinExistence type="predicted"/>
<evidence type="ECO:0000313" key="3">
    <source>
        <dbReference type="Proteomes" id="UP000828390"/>
    </source>
</evidence>
<accession>A0A9D4GM91</accession>
<reference evidence="2" key="1">
    <citation type="journal article" date="2019" name="bioRxiv">
        <title>The Genome of the Zebra Mussel, Dreissena polymorpha: A Resource for Invasive Species Research.</title>
        <authorList>
            <person name="McCartney M.A."/>
            <person name="Auch B."/>
            <person name="Kono T."/>
            <person name="Mallez S."/>
            <person name="Zhang Y."/>
            <person name="Obille A."/>
            <person name="Becker A."/>
            <person name="Abrahante J.E."/>
            <person name="Garbe J."/>
            <person name="Badalamenti J.P."/>
            <person name="Herman A."/>
            <person name="Mangelson H."/>
            <person name="Liachko I."/>
            <person name="Sullivan S."/>
            <person name="Sone E.D."/>
            <person name="Koren S."/>
            <person name="Silverstein K.A.T."/>
            <person name="Beckman K.B."/>
            <person name="Gohl D.M."/>
        </authorList>
    </citation>
    <scope>NUCLEOTIDE SEQUENCE</scope>
    <source>
        <strain evidence="2">Duluth1</strain>
        <tissue evidence="2">Whole animal</tissue>
    </source>
</reference>
<dbReference type="Proteomes" id="UP000828390">
    <property type="component" value="Unassembled WGS sequence"/>
</dbReference>
<reference evidence="2" key="2">
    <citation type="submission" date="2020-11" db="EMBL/GenBank/DDBJ databases">
        <authorList>
            <person name="McCartney M.A."/>
            <person name="Auch B."/>
            <person name="Kono T."/>
            <person name="Mallez S."/>
            <person name="Becker A."/>
            <person name="Gohl D.M."/>
            <person name="Silverstein K.A.T."/>
            <person name="Koren S."/>
            <person name="Bechman K.B."/>
            <person name="Herman A."/>
            <person name="Abrahante J.E."/>
            <person name="Garbe J."/>
        </authorList>
    </citation>
    <scope>NUCLEOTIDE SEQUENCE</scope>
    <source>
        <strain evidence="2">Duluth1</strain>
        <tissue evidence="2">Whole animal</tissue>
    </source>
</reference>
<dbReference type="Gene3D" id="1.20.1070.10">
    <property type="entry name" value="Rhodopsin 7-helix transmembrane proteins"/>
    <property type="match status" value="1"/>
</dbReference>
<evidence type="ECO:0000256" key="1">
    <source>
        <dbReference type="SAM" id="Phobius"/>
    </source>
</evidence>
<name>A0A9D4GM91_DREPO</name>
<protein>
    <submittedName>
        <fullName evidence="2">Uncharacterized protein</fullName>
    </submittedName>
</protein>
<comment type="caution">
    <text evidence="2">The sequence shown here is derived from an EMBL/GenBank/DDBJ whole genome shotgun (WGS) entry which is preliminary data.</text>
</comment>
<keyword evidence="1" id="KW-0472">Membrane</keyword>
<sequence>MVIVTIVFIVSFLPYLSLIAWRVVKRQNEAEFLSDAGLVLFKIGSRSWLLNYSHNPWLYGIFNSNFRQFSLDRCVGGDELGICITFI</sequence>
<dbReference type="AlphaFoldDB" id="A0A9D4GM91"/>
<keyword evidence="3" id="KW-1185">Reference proteome</keyword>
<feature type="transmembrane region" description="Helical" evidence="1">
    <location>
        <begin position="6"/>
        <end position="24"/>
    </location>
</feature>
<keyword evidence="1" id="KW-1133">Transmembrane helix</keyword>
<dbReference type="EMBL" id="JAIWYP010000005">
    <property type="protein sequence ID" value="KAH3818143.1"/>
    <property type="molecule type" value="Genomic_DNA"/>
</dbReference>